<organism evidence="4 5">
    <name type="scientific">Roseimicrobium gellanilyticum</name>
    <dbReference type="NCBI Taxonomy" id="748857"/>
    <lineage>
        <taxon>Bacteria</taxon>
        <taxon>Pseudomonadati</taxon>
        <taxon>Verrucomicrobiota</taxon>
        <taxon>Verrucomicrobiia</taxon>
        <taxon>Verrucomicrobiales</taxon>
        <taxon>Verrucomicrobiaceae</taxon>
        <taxon>Roseimicrobium</taxon>
    </lineage>
</organism>
<gene>
    <name evidence="4" type="ORF">DES53_11992</name>
</gene>
<evidence type="ECO:0000256" key="1">
    <source>
        <dbReference type="ARBA" id="ARBA00022729"/>
    </source>
</evidence>
<feature type="region of interest" description="Disordered" evidence="2">
    <location>
        <begin position="1666"/>
        <end position="1686"/>
    </location>
</feature>
<dbReference type="Pfam" id="PF03797">
    <property type="entry name" value="Autotransporter"/>
    <property type="match status" value="1"/>
</dbReference>
<evidence type="ECO:0000313" key="4">
    <source>
        <dbReference type="EMBL" id="RBP35926.1"/>
    </source>
</evidence>
<dbReference type="RefSeq" id="WP_147263731.1">
    <property type="nucleotide sequence ID" value="NZ_QNRR01000019.1"/>
</dbReference>
<dbReference type="SUPFAM" id="SSF51126">
    <property type="entry name" value="Pectin lyase-like"/>
    <property type="match status" value="3"/>
</dbReference>
<dbReference type="NCBIfam" id="TIGR02601">
    <property type="entry name" value="autotrns_rpt"/>
    <property type="match status" value="3"/>
</dbReference>
<dbReference type="Gene3D" id="2.40.128.130">
    <property type="entry name" value="Autotransporter beta-domain"/>
    <property type="match status" value="1"/>
</dbReference>
<dbReference type="InterPro" id="IPR036709">
    <property type="entry name" value="Autotransporte_beta_dom_sf"/>
</dbReference>
<dbReference type="SUPFAM" id="SSF103515">
    <property type="entry name" value="Autotransporter"/>
    <property type="match status" value="1"/>
</dbReference>
<dbReference type="InterPro" id="IPR013425">
    <property type="entry name" value="Autotrns_rpt"/>
</dbReference>
<dbReference type="Proteomes" id="UP000253426">
    <property type="component" value="Unassembled WGS sequence"/>
</dbReference>
<keyword evidence="5" id="KW-1185">Reference proteome</keyword>
<evidence type="ECO:0000313" key="5">
    <source>
        <dbReference type="Proteomes" id="UP000253426"/>
    </source>
</evidence>
<feature type="domain" description="Autotransporter" evidence="3">
    <location>
        <begin position="1694"/>
        <end position="1973"/>
    </location>
</feature>
<dbReference type="InterPro" id="IPR005546">
    <property type="entry name" value="Autotransporte_beta"/>
</dbReference>
<name>A0A366H2C6_9BACT</name>
<keyword evidence="1" id="KW-0732">Signal</keyword>
<dbReference type="InterPro" id="IPR011050">
    <property type="entry name" value="Pectin_lyase_fold/virulence"/>
</dbReference>
<sequence>MMTNAFRRAVWLVLIFLTPAVFLNAQVTWNAGTGNWFTSSNWTPGVVPTSAIDASINNGGTAQILTTGGQVKLLTLGANAGQSGTLQVQGGALTASSFMLVGDFGSGTVTVSSGGTLSTGITGIGNNAGSNGLVTVTGANSRWTFSSQGDVGSSGHGELHVLEGGTVSSGNGAMNVGNDNGASGLVVITGTTAATSSTVVFTFVGAAVNSTGEIRVTGPMATWNGGITSIGQNAQGTVTLSQGATGTTNTLNIGNTAVSVGSLTVQNANTTLTAASVNVGVSGRGTLLIADGGVVNGTLGRIGQNVGSTGEVTVTGANSRWLLSGDITTGSVSPGSGGSATLSILNGGRVRTNGRFNANANFNLTVSGTNSKLEILDVASFGSLAGVVVQNSQVQVVNGGSVVTGAPAALSNSTNFLAAVGDTLTVTITNGSWTAQGGMVITGVGTTTTTISQGSTINTSSTAPNVASFQMAGNAGGVHHLTVQGSGTVWNNSGWALIGDQGSATVTVENGAVMRSSFVDVARRATSTSKITVTGANSLWDASSLAGFASTIGEGGDGTLHILNGGEFRADTLTMGSSFLGVHGEGHLLVSGANSKLTLTGTAGIFDGELEVGLFNDSEAVFEKGGQLTGRYLSIAGNSGTTAEVTVSDAGSAIHLTEHIAVGVNGTGTFTVNSGATVVSKQGFVGDLDGAIGNATISGSGTSWTMTEDLEIGFQGTGTVIVENQATVTARQVRLNVSSEAPLPSVLEVRGGALLVTRQIREGGFSCGCGVGGGSEGVAGAKLNIDGGILRATANEQDFLFGFESGDVEFKSGGATIDSNGFNIGIGVPLGGAGGMTKTGQGILTLSGTTSYAGATLVSAGTLRVNGSITLSAVTLSDGATLGGTGSITGNTTINNGGRIAPGASPGTLSVGNLLLNNLSLLDYELGPPQPPGIAGTDSDLLQVNGALTLDGVLNIDPLTGFNIGTYRLINYSTLTNNFGLGLGDVPLGLNYTIDTATTGQVNLIVSLTDLQYWDGPNVLGNNVVDGGTGTWNNTSANWTTEVGIPNSAWNSKTAIFQGTAGTVTLGDDIDFEGLQFVTSGYVINQDLAQLYALHTATDAVVLVNAGAQATINAPITGSGGIAKGGTGTLVLTGAHSYLGDTAVNAGALYVNGSLVESSVTVASDATFGGIGRVEHGVTVGAGGIIRPGDATNPGALRVGSLSLGNTSVLAYSLGAPGNPNNSHIAVDGDLLLDGLLRITDAGGFTADAYNLMTYGGALTDALLTIQSMPAGFNPGNFAIDTDTAGEVNLVVVETGPGMQYWDGSHPGANGFIDGGDGIWNVTDTNWTNQAGNINGPWAGQTGVFTTRPGIVTLGSDIPFQKLIFQVSGYRIVSPAGQKLYSLGDAEMQVVGGARATIAAPISVTGTFTKSGPGRLILAGASPSYAGATLIQQGGLYVNTVLRSPLVRVGRAGTLGGSGIIVGNVLNHGTVASGNSVGALTIHGNFRQTGSGTLELEIASLHRFDQLSVSGTAHLGGTLDVRSLGADLEYGDQFPFLHAGRIKGRFSRITMPHPSVNRGRFFTVGGTGILLVAPTSYTLVAETPNQTRLARALDEWIGIEDGDIGVTTLALDMLREEQYPAAFEAILPGHYDAALQISAELAHSQMQGLHQQFSSRRLSIRSMGTEAYRKSAPRTPSTKNSKDVKAVQDQITPPEEDPWVVWTQATGLFSHTGWGTTPDREFDSGTFLAGADYALSDEFAVGIFAGYQMGESDYPGNNQADLEKVTFGAYALYDRGNFYAHAAVEGGAIEYEVRRAIVLPTLDRATHSEPDGHEVSASFGTGYDFQAGNFTFGPSLAIQYTRQSLSGFTERGADSLDLRLDDANVDSLRSYLGARVAYTMKLPGEVTVIPELRAFWQHEFLQDGETLHARLAGGSGPGFDYLTREPERDAFYLGGGVNVLMDQTFFGGLFYHAEFGRTDEANHTISVNANWRF</sequence>
<proteinExistence type="predicted"/>
<reference evidence="4 5" key="1">
    <citation type="submission" date="2018-06" db="EMBL/GenBank/DDBJ databases">
        <title>Genomic Encyclopedia of Type Strains, Phase IV (KMG-IV): sequencing the most valuable type-strain genomes for metagenomic binning, comparative biology and taxonomic classification.</title>
        <authorList>
            <person name="Goeker M."/>
        </authorList>
    </citation>
    <scope>NUCLEOTIDE SEQUENCE [LARGE SCALE GENOMIC DNA]</scope>
    <source>
        <strain evidence="4 5">DSM 25532</strain>
    </source>
</reference>
<dbReference type="EMBL" id="QNRR01000019">
    <property type="protein sequence ID" value="RBP35926.1"/>
    <property type="molecule type" value="Genomic_DNA"/>
</dbReference>
<dbReference type="Pfam" id="PF12951">
    <property type="entry name" value="PATR"/>
    <property type="match status" value="3"/>
</dbReference>
<evidence type="ECO:0000256" key="2">
    <source>
        <dbReference type="SAM" id="MobiDB-lite"/>
    </source>
</evidence>
<evidence type="ECO:0000259" key="3">
    <source>
        <dbReference type="PROSITE" id="PS51208"/>
    </source>
</evidence>
<dbReference type="InterPro" id="IPR030895">
    <property type="entry name" value="T5SS_PEPC_rpt"/>
</dbReference>
<accession>A0A366H2C6</accession>
<dbReference type="OrthoDB" id="192027at2"/>
<dbReference type="SMART" id="SM00869">
    <property type="entry name" value="Autotransporter"/>
    <property type="match status" value="1"/>
</dbReference>
<comment type="caution">
    <text evidence="4">The sequence shown here is derived from an EMBL/GenBank/DDBJ whole genome shotgun (WGS) entry which is preliminary data.</text>
</comment>
<dbReference type="PROSITE" id="PS51208">
    <property type="entry name" value="AUTOTRANSPORTER"/>
    <property type="match status" value="1"/>
</dbReference>
<dbReference type="NCBIfam" id="TIGR04393">
    <property type="entry name" value="rpt_T5SS_PEPC"/>
    <property type="match status" value="8"/>
</dbReference>
<protein>
    <submittedName>
        <fullName evidence="4">Autotransporter-associated beta strand protein/T5SS/PEP-CTERM-associated repeat protein</fullName>
    </submittedName>
</protein>